<dbReference type="SMART" id="SM00388">
    <property type="entry name" value="HisKA"/>
    <property type="match status" value="1"/>
</dbReference>
<dbReference type="InterPro" id="IPR003661">
    <property type="entry name" value="HisK_dim/P_dom"/>
</dbReference>
<keyword evidence="5" id="KW-0547">Nucleotide-binding</keyword>
<dbReference type="GO" id="GO:0005524">
    <property type="term" value="F:ATP binding"/>
    <property type="evidence" value="ECO:0007669"/>
    <property type="project" value="UniProtKB-KW"/>
</dbReference>
<evidence type="ECO:0000256" key="6">
    <source>
        <dbReference type="ARBA" id="ARBA00022777"/>
    </source>
</evidence>
<feature type="coiled-coil region" evidence="12">
    <location>
        <begin position="893"/>
        <end position="920"/>
    </location>
</feature>
<dbReference type="PROSITE" id="PS01124">
    <property type="entry name" value="HTH_ARAC_FAMILY_2"/>
    <property type="match status" value="1"/>
</dbReference>
<dbReference type="PROSITE" id="PS50110">
    <property type="entry name" value="RESPONSE_REGULATORY"/>
    <property type="match status" value="1"/>
</dbReference>
<evidence type="ECO:0000259" key="14">
    <source>
        <dbReference type="PROSITE" id="PS01124"/>
    </source>
</evidence>
<name>A0A5D0HK03_9FLAO</name>
<keyword evidence="13" id="KW-0732">Signal</keyword>
<dbReference type="Pfam" id="PF00072">
    <property type="entry name" value="Response_reg"/>
    <property type="match status" value="1"/>
</dbReference>
<feature type="modified residue" description="4-aspartylphosphate" evidence="11">
    <location>
        <position position="1175"/>
    </location>
</feature>
<dbReference type="CDD" id="cd00082">
    <property type="entry name" value="HisKA"/>
    <property type="match status" value="1"/>
</dbReference>
<dbReference type="SMART" id="SM00342">
    <property type="entry name" value="HTH_ARAC"/>
    <property type="match status" value="1"/>
</dbReference>
<feature type="signal peptide" evidence="13">
    <location>
        <begin position="1"/>
        <end position="21"/>
    </location>
</feature>
<dbReference type="RefSeq" id="WP_148544700.1">
    <property type="nucleotide sequence ID" value="NZ_VSDQ01000718.1"/>
</dbReference>
<dbReference type="InterPro" id="IPR003594">
    <property type="entry name" value="HATPase_dom"/>
</dbReference>
<dbReference type="Proteomes" id="UP000323930">
    <property type="component" value="Unassembled WGS sequence"/>
</dbReference>
<dbReference type="Gene3D" id="2.130.10.10">
    <property type="entry name" value="YVTN repeat-like/Quinoprotein amine dehydrogenase"/>
    <property type="match status" value="2"/>
</dbReference>
<dbReference type="Pfam" id="PF00512">
    <property type="entry name" value="HisKA"/>
    <property type="match status" value="1"/>
</dbReference>
<evidence type="ECO:0000256" key="11">
    <source>
        <dbReference type="PROSITE-ProRule" id="PRU00169"/>
    </source>
</evidence>
<feature type="domain" description="HTH araC/xylS-type" evidence="14">
    <location>
        <begin position="1274"/>
        <end position="1373"/>
    </location>
</feature>
<dbReference type="InterPro" id="IPR015943">
    <property type="entry name" value="WD40/YVTN_repeat-like_dom_sf"/>
</dbReference>
<feature type="domain" description="Histidine kinase" evidence="15">
    <location>
        <begin position="864"/>
        <end position="1081"/>
    </location>
</feature>
<evidence type="ECO:0000256" key="2">
    <source>
        <dbReference type="ARBA" id="ARBA00012438"/>
    </source>
</evidence>
<dbReference type="SMART" id="SM00387">
    <property type="entry name" value="HATPase_c"/>
    <property type="match status" value="1"/>
</dbReference>
<dbReference type="InterPro" id="IPR005467">
    <property type="entry name" value="His_kinase_dom"/>
</dbReference>
<proteinExistence type="predicted"/>
<dbReference type="CDD" id="cd00075">
    <property type="entry name" value="HATPase"/>
    <property type="match status" value="1"/>
</dbReference>
<evidence type="ECO:0000256" key="7">
    <source>
        <dbReference type="ARBA" id="ARBA00022840"/>
    </source>
</evidence>
<keyword evidence="3 11" id="KW-0597">Phosphoprotein</keyword>
<keyword evidence="10" id="KW-0804">Transcription</keyword>
<comment type="catalytic activity">
    <reaction evidence="1">
        <text>ATP + protein L-histidine = ADP + protein N-phospho-L-histidine.</text>
        <dbReference type="EC" id="2.7.13.3"/>
    </reaction>
</comment>
<dbReference type="InterPro" id="IPR011123">
    <property type="entry name" value="Y_Y_Y"/>
</dbReference>
<evidence type="ECO:0000259" key="16">
    <source>
        <dbReference type="PROSITE" id="PS50110"/>
    </source>
</evidence>
<dbReference type="InterPro" id="IPR036097">
    <property type="entry name" value="HisK_dim/P_sf"/>
</dbReference>
<keyword evidence="12" id="KW-0175">Coiled coil</keyword>
<dbReference type="InterPro" id="IPR004358">
    <property type="entry name" value="Sig_transdc_His_kin-like_C"/>
</dbReference>
<sequence length="1380" mass="158331">MYKKVNSIFYLLVFATSFLFAQKAQLEYQQKLTISNGLAHNGVTSILEDSRGYVWFATYDGINLYDGYELRTIKNTIDRDVLTSNRVRSLAEDSNGNIWIGTDDGITIYHYNTQFYSKLYSNELNHKLLGGPIIRDILISDDGKDIFCATEGHGILLFNENYELVDSFLPKKLKEEFIIYKGEAIDNSNYLFSTSAGLYLLNSSSKKLKKILGKDIKDTIYLERFNDNTVLVSLNGGGVAIVGFELRNNKYDFNLKEITLKEHKVKTMLIDEAQNLWIGTLTKGLIKIHINVPLDNGNLASLRQETFNDGLSVLRIGNIISTSKKNIWVASFNEGAYEFNSYDSPFKSYDISMNAPYGLASNIANHIVPIDKDRVFMTSAYGGLTSFNVISQKFEPIKNKRLQEVAKRVSTIYVDSRKNIWFRFLGENILNRLKEGSSKMDKIRLKKFPSNETLASLRSFTEDEYGNIWIGTNNDVYKVSINDENEISGLESLNANAFFKNRPLSLVRRIYADPLKSYIWIGADSDGLYRVKNEKETELKALKIEQFTRNENDKASISGNFVTSILRLPNNELWIGTEGGGVCKTIEDGDSLKFIPFTEKNGLSNNVVKNILFDNEHNLWVATNIGLNKLDTKDFTIKKFNTYDGLPFEDFWFASHRLDNGYIILSGLDGFCYFNPNDTFREESLPKLELENFKIFNQNINPNDTINNRVLLKNRINNLEEITLKYNENVFSLDLTSLHFSNPNNHFLKYKLEPINTEWIEVPSDQNTINYNGLQHGEYELSVMASNATKEWTVPKKLKIIITPPYWQTTWAYILYFVLSVLLVYIISKVVLKIQALNHEVEIEQLEKDQVKEINAAKLKFFSNISHELKTPLTLIKGPVNNLLGEFIHRVDIKEKLQIVERQSNRISQLINQVHDFQKAEAQALKMSYSRFSFNQFIQEFAKDFEFMAQNDNKNFEVKGSGNNIIVSADKDKLEKIFNNVLSNAFKYTKAKDSISITFNSEDKDLIVAISDTGKGIDKEDLEHIFERFYQSKSFENVHASGSGIGLSFAKLLVEMHYGYISVDSELGKGTTINVRIPVVKKETAEDQPLVEKEILTAEKDFEFKSQLLEKHNPTHLMVNEAFSEAVIFYVEDNSDMRAYVSKALSKFFKLKTFHNGQQCLDAMEDEWPDIVISDIQMPELNGIDLCRTIKSDIKTSHIPVILLTALTNIDDKIQGIKDGADAYITKPFNIQHLITRTEALLGNRKQLRERFQIGIPLTKENNLNNRNDNAFLEKLYNLIEENLDNQNLDLNTFAKELYLNRTHFYQKVKALTNLTPFEVLKDYRLKKAADFLVHKKVSVNEVYAMTGFKSRTHFSKLFKEKYDITPGKYAATKLEEFNT</sequence>
<keyword evidence="6" id="KW-0418">Kinase</keyword>
<dbReference type="Gene3D" id="3.40.50.2300">
    <property type="match status" value="1"/>
</dbReference>
<dbReference type="SUPFAM" id="SSF52172">
    <property type="entry name" value="CheY-like"/>
    <property type="match status" value="1"/>
</dbReference>
<dbReference type="PROSITE" id="PS50109">
    <property type="entry name" value="HIS_KIN"/>
    <property type="match status" value="1"/>
</dbReference>
<dbReference type="Gene3D" id="2.60.40.10">
    <property type="entry name" value="Immunoglobulins"/>
    <property type="match status" value="1"/>
</dbReference>
<organism evidence="17 18">
    <name type="scientific">Seonamhaeicola marinus</name>
    <dbReference type="NCBI Taxonomy" id="1912246"/>
    <lineage>
        <taxon>Bacteria</taxon>
        <taxon>Pseudomonadati</taxon>
        <taxon>Bacteroidota</taxon>
        <taxon>Flavobacteriia</taxon>
        <taxon>Flavobacteriales</taxon>
        <taxon>Flavobacteriaceae</taxon>
    </lineage>
</organism>
<evidence type="ECO:0000256" key="12">
    <source>
        <dbReference type="SAM" id="Coils"/>
    </source>
</evidence>
<evidence type="ECO:0000256" key="1">
    <source>
        <dbReference type="ARBA" id="ARBA00000085"/>
    </source>
</evidence>
<evidence type="ECO:0000259" key="15">
    <source>
        <dbReference type="PROSITE" id="PS50109"/>
    </source>
</evidence>
<accession>A0A5D0HK03</accession>
<dbReference type="SUPFAM" id="SSF63829">
    <property type="entry name" value="Calcium-dependent phosphotriesterase"/>
    <property type="match status" value="2"/>
</dbReference>
<dbReference type="GO" id="GO:0043565">
    <property type="term" value="F:sequence-specific DNA binding"/>
    <property type="evidence" value="ECO:0007669"/>
    <property type="project" value="InterPro"/>
</dbReference>
<evidence type="ECO:0000313" key="18">
    <source>
        <dbReference type="Proteomes" id="UP000323930"/>
    </source>
</evidence>
<dbReference type="SUPFAM" id="SSF46689">
    <property type="entry name" value="Homeodomain-like"/>
    <property type="match status" value="1"/>
</dbReference>
<evidence type="ECO:0000256" key="10">
    <source>
        <dbReference type="ARBA" id="ARBA00023163"/>
    </source>
</evidence>
<dbReference type="GO" id="GO:0003700">
    <property type="term" value="F:DNA-binding transcription factor activity"/>
    <property type="evidence" value="ECO:0007669"/>
    <property type="project" value="InterPro"/>
</dbReference>
<evidence type="ECO:0000256" key="13">
    <source>
        <dbReference type="SAM" id="SignalP"/>
    </source>
</evidence>
<dbReference type="InterPro" id="IPR001789">
    <property type="entry name" value="Sig_transdc_resp-reg_receiver"/>
</dbReference>
<evidence type="ECO:0000256" key="4">
    <source>
        <dbReference type="ARBA" id="ARBA00022679"/>
    </source>
</evidence>
<dbReference type="InterPro" id="IPR009057">
    <property type="entry name" value="Homeodomain-like_sf"/>
</dbReference>
<gene>
    <name evidence="17" type="ORF">FUA24_19335</name>
</gene>
<dbReference type="PANTHER" id="PTHR43547:SF2">
    <property type="entry name" value="HYBRID SIGNAL TRANSDUCTION HISTIDINE KINASE C"/>
    <property type="match status" value="1"/>
</dbReference>
<dbReference type="Pfam" id="PF07494">
    <property type="entry name" value="Reg_prop"/>
    <property type="match status" value="5"/>
</dbReference>
<dbReference type="InterPro" id="IPR011110">
    <property type="entry name" value="Reg_prop"/>
</dbReference>
<dbReference type="Pfam" id="PF12833">
    <property type="entry name" value="HTH_18"/>
    <property type="match status" value="1"/>
</dbReference>
<evidence type="ECO:0000256" key="5">
    <source>
        <dbReference type="ARBA" id="ARBA00022741"/>
    </source>
</evidence>
<evidence type="ECO:0000256" key="3">
    <source>
        <dbReference type="ARBA" id="ARBA00022553"/>
    </source>
</evidence>
<feature type="chain" id="PRO_5022719040" description="histidine kinase" evidence="13">
    <location>
        <begin position="22"/>
        <end position="1380"/>
    </location>
</feature>
<dbReference type="SUPFAM" id="SSF47384">
    <property type="entry name" value="Homodimeric domain of signal transducing histidine kinase"/>
    <property type="match status" value="1"/>
</dbReference>
<dbReference type="OrthoDB" id="9809670at2"/>
<feature type="domain" description="Response regulatory" evidence="16">
    <location>
        <begin position="1127"/>
        <end position="1242"/>
    </location>
</feature>
<dbReference type="EMBL" id="VSDQ01000718">
    <property type="protein sequence ID" value="TYA71714.1"/>
    <property type="molecule type" value="Genomic_DNA"/>
</dbReference>
<dbReference type="Gene3D" id="3.30.565.10">
    <property type="entry name" value="Histidine kinase-like ATPase, C-terminal domain"/>
    <property type="match status" value="1"/>
</dbReference>
<dbReference type="InterPro" id="IPR013783">
    <property type="entry name" value="Ig-like_fold"/>
</dbReference>
<dbReference type="FunFam" id="3.30.565.10:FF:000037">
    <property type="entry name" value="Hybrid sensor histidine kinase/response regulator"/>
    <property type="match status" value="1"/>
</dbReference>
<dbReference type="PRINTS" id="PR00344">
    <property type="entry name" value="BCTRLSENSOR"/>
</dbReference>
<reference evidence="17 18" key="1">
    <citation type="submission" date="2019-08" db="EMBL/GenBank/DDBJ databases">
        <title>Seonamhaeicola sediminis sp. nov., isolated from marine sediment.</title>
        <authorList>
            <person name="Cao W.R."/>
        </authorList>
    </citation>
    <scope>NUCLEOTIDE SEQUENCE [LARGE SCALE GENOMIC DNA]</scope>
    <source>
        <strain evidence="17 18">B011</strain>
    </source>
</reference>
<dbReference type="EC" id="2.7.13.3" evidence="2"/>
<dbReference type="Pfam" id="PF07495">
    <property type="entry name" value="Y_Y_Y"/>
    <property type="match status" value="1"/>
</dbReference>
<evidence type="ECO:0000256" key="9">
    <source>
        <dbReference type="ARBA" id="ARBA00023015"/>
    </source>
</evidence>
<dbReference type="InterPro" id="IPR036890">
    <property type="entry name" value="HATPase_C_sf"/>
</dbReference>
<dbReference type="SMART" id="SM00448">
    <property type="entry name" value="REC"/>
    <property type="match status" value="1"/>
</dbReference>
<dbReference type="PANTHER" id="PTHR43547">
    <property type="entry name" value="TWO-COMPONENT HISTIDINE KINASE"/>
    <property type="match status" value="1"/>
</dbReference>
<dbReference type="SUPFAM" id="SSF55874">
    <property type="entry name" value="ATPase domain of HSP90 chaperone/DNA topoisomerase II/histidine kinase"/>
    <property type="match status" value="1"/>
</dbReference>
<dbReference type="Gene3D" id="1.10.287.130">
    <property type="match status" value="1"/>
</dbReference>
<evidence type="ECO:0000256" key="8">
    <source>
        <dbReference type="ARBA" id="ARBA00023012"/>
    </source>
</evidence>
<dbReference type="Gene3D" id="1.10.10.60">
    <property type="entry name" value="Homeodomain-like"/>
    <property type="match status" value="1"/>
</dbReference>
<dbReference type="CDD" id="cd17574">
    <property type="entry name" value="REC_OmpR"/>
    <property type="match status" value="1"/>
</dbReference>
<keyword evidence="4" id="KW-0808">Transferase</keyword>
<protein>
    <recommendedName>
        <fullName evidence="2">histidine kinase</fullName>
        <ecNumber evidence="2">2.7.13.3</ecNumber>
    </recommendedName>
</protein>
<keyword evidence="8" id="KW-0902">Two-component regulatory system</keyword>
<keyword evidence="7" id="KW-0067">ATP-binding</keyword>
<keyword evidence="18" id="KW-1185">Reference proteome</keyword>
<dbReference type="InterPro" id="IPR011006">
    <property type="entry name" value="CheY-like_superfamily"/>
</dbReference>
<keyword evidence="9" id="KW-0805">Transcription regulation</keyword>
<dbReference type="InterPro" id="IPR018060">
    <property type="entry name" value="HTH_AraC"/>
</dbReference>
<dbReference type="GO" id="GO:0000155">
    <property type="term" value="F:phosphorelay sensor kinase activity"/>
    <property type="evidence" value="ECO:0007669"/>
    <property type="project" value="InterPro"/>
</dbReference>
<dbReference type="Pfam" id="PF02518">
    <property type="entry name" value="HATPase_c"/>
    <property type="match status" value="1"/>
</dbReference>
<evidence type="ECO:0000313" key="17">
    <source>
        <dbReference type="EMBL" id="TYA71714.1"/>
    </source>
</evidence>
<comment type="caution">
    <text evidence="17">The sequence shown here is derived from an EMBL/GenBank/DDBJ whole genome shotgun (WGS) entry which is preliminary data.</text>
</comment>